<keyword evidence="2 5" id="KW-0547">Nucleotide-binding</keyword>
<dbReference type="FunFam" id="1.20.1270.10:FF:000001">
    <property type="entry name" value="Molecular chaperone DnaK"/>
    <property type="match status" value="1"/>
</dbReference>
<keyword evidence="3 5" id="KW-0067">ATP-binding</keyword>
<dbReference type="Proteomes" id="UP000570823">
    <property type="component" value="Unassembled WGS sequence"/>
</dbReference>
<comment type="similarity">
    <text evidence="1 5 6">Belongs to the heat shock protein 70 family.</text>
</comment>
<organism evidence="8 9">
    <name type="scientific">Methanofollis tationis</name>
    <dbReference type="NCBI Taxonomy" id="81417"/>
    <lineage>
        <taxon>Archaea</taxon>
        <taxon>Methanobacteriati</taxon>
        <taxon>Methanobacteriota</taxon>
        <taxon>Stenosarchaea group</taxon>
        <taxon>Methanomicrobia</taxon>
        <taxon>Methanomicrobiales</taxon>
        <taxon>Methanomicrobiaceae</taxon>
        <taxon>Methanofollis</taxon>
    </lineage>
</organism>
<dbReference type="SUPFAM" id="SSF100934">
    <property type="entry name" value="Heat shock protein 70kD (HSP70), C-terminal subdomain"/>
    <property type="match status" value="1"/>
</dbReference>
<dbReference type="InterPro" id="IPR029047">
    <property type="entry name" value="HSP70_peptide-bd_sf"/>
</dbReference>
<dbReference type="CDD" id="cd10234">
    <property type="entry name" value="ASKHA_NBD_HSP70_DnaK-like"/>
    <property type="match status" value="1"/>
</dbReference>
<evidence type="ECO:0000256" key="2">
    <source>
        <dbReference type="ARBA" id="ARBA00022741"/>
    </source>
</evidence>
<evidence type="ECO:0000256" key="6">
    <source>
        <dbReference type="RuleBase" id="RU003322"/>
    </source>
</evidence>
<dbReference type="HAMAP" id="MF_00332">
    <property type="entry name" value="DnaK"/>
    <property type="match status" value="1"/>
</dbReference>
<dbReference type="GO" id="GO:0005524">
    <property type="term" value="F:ATP binding"/>
    <property type="evidence" value="ECO:0007669"/>
    <property type="project" value="UniProtKB-UniRule"/>
</dbReference>
<dbReference type="Pfam" id="PF00012">
    <property type="entry name" value="HSP70"/>
    <property type="match status" value="1"/>
</dbReference>
<accession>A0A7K4HKR4</accession>
<protein>
    <recommendedName>
        <fullName evidence="5">Chaperone protein DnaK</fullName>
    </recommendedName>
    <alternativeName>
        <fullName evidence="5">HSP70</fullName>
    </alternativeName>
    <alternativeName>
        <fullName evidence="5">Heat shock 70 kDa protein</fullName>
    </alternativeName>
    <alternativeName>
        <fullName evidence="5">Heat shock protein 70</fullName>
    </alternativeName>
</protein>
<keyword evidence="9" id="KW-1185">Reference proteome</keyword>
<dbReference type="InterPro" id="IPR043129">
    <property type="entry name" value="ATPase_NBD"/>
</dbReference>
<dbReference type="PANTHER" id="PTHR19375">
    <property type="entry name" value="HEAT SHOCK PROTEIN 70KDA"/>
    <property type="match status" value="1"/>
</dbReference>
<dbReference type="SUPFAM" id="SSF53067">
    <property type="entry name" value="Actin-like ATPase domain"/>
    <property type="match status" value="2"/>
</dbReference>
<dbReference type="InterPro" id="IPR013126">
    <property type="entry name" value="Hsp_70_fam"/>
</dbReference>
<dbReference type="SUPFAM" id="SSF100920">
    <property type="entry name" value="Heat shock protein 70kD (HSP70), peptide-binding domain"/>
    <property type="match status" value="1"/>
</dbReference>
<dbReference type="PROSITE" id="PS00329">
    <property type="entry name" value="HSP70_2"/>
    <property type="match status" value="1"/>
</dbReference>
<dbReference type="RefSeq" id="WP_176787334.1">
    <property type="nucleotide sequence ID" value="NZ_JABXWR010000001.1"/>
</dbReference>
<dbReference type="EMBL" id="JABXWR010000001">
    <property type="protein sequence ID" value="NVO65779.1"/>
    <property type="molecule type" value="Genomic_DNA"/>
</dbReference>
<gene>
    <name evidence="5 8" type="primary">dnaK</name>
    <name evidence="8" type="ORF">HWN36_00235</name>
</gene>
<dbReference type="FunFam" id="3.30.420.40:FF:000071">
    <property type="entry name" value="Molecular chaperone DnaK"/>
    <property type="match status" value="1"/>
</dbReference>
<dbReference type="InterPro" id="IPR012725">
    <property type="entry name" value="Chaperone_DnaK"/>
</dbReference>
<dbReference type="AlphaFoldDB" id="A0A7K4HKR4"/>
<dbReference type="FunFam" id="3.90.640.10:FF:000003">
    <property type="entry name" value="Molecular chaperone DnaK"/>
    <property type="match status" value="1"/>
</dbReference>
<keyword evidence="4 5" id="KW-0143">Chaperone</keyword>
<comment type="caution">
    <text evidence="8">The sequence shown here is derived from an EMBL/GenBank/DDBJ whole genome shotgun (WGS) entry which is preliminary data.</text>
</comment>
<dbReference type="GO" id="GO:0140662">
    <property type="term" value="F:ATP-dependent protein folding chaperone"/>
    <property type="evidence" value="ECO:0007669"/>
    <property type="project" value="InterPro"/>
</dbReference>
<sequence>MASEKVLGIDLGTTNSCMAIMEGGQPVVIANAEGGRTTPSVVAFSKDGERLVGNVAKRQAVTNPKRTIISIKRKMGTNETVDIDEKKYTPQEISAMILQKMKVDAEAYLGEKIEKAVITVPAYFNDAQRQATKDAGKIAGLEVLRIINEPTASALAYGIDKEEEATVLVYDLGGGTFDVSILQLGDGVFEVKATAGNNRLGGDDFDQRVMDWIVAEFRAKEGIDLSKDPMALQRIRDAAENAKKELSSVQKTNINLPYITTDASGPKFLDMDLTRAKFEQLVGDLVEKTVEPVKQALSDAKMTAKDIDHILLVGGSTRVPMVVETVRKLLGKEPDKGINPDECVAVGAAIQGGVLTGEAKDVLLLDVTPLSLGIETLGGIATKLIDRNTTIPTRKSQIFSTAADGQTSVEIHVMQGERALAKDNFTLGKFQLTGIPPAPRGIPQIEVTFNIDANGIVHVSAKDLGTGNEQTITIKGGKGLSEDEVSRMVEDSKKFEEEDRKKREEIEVRNTADTAVYTAEKTLKESKDKIAADDQKKIEDAVAALKTSLEGDDVEEIKKKMEDLTEAVYAVTAKLYQEAQKAQAEAGAAGAEKTDDNVVDADFDVKDEKKE</sequence>
<evidence type="ECO:0000313" key="9">
    <source>
        <dbReference type="Proteomes" id="UP000570823"/>
    </source>
</evidence>
<dbReference type="InterPro" id="IPR018181">
    <property type="entry name" value="Heat_shock_70_CS"/>
</dbReference>
<dbReference type="Gene3D" id="3.30.420.40">
    <property type="match status" value="3"/>
</dbReference>
<evidence type="ECO:0000256" key="3">
    <source>
        <dbReference type="ARBA" id="ARBA00022840"/>
    </source>
</evidence>
<dbReference type="Gene3D" id="2.60.34.10">
    <property type="entry name" value="Substrate Binding Domain Of DNAk, Chain A, domain 1"/>
    <property type="match status" value="1"/>
</dbReference>
<dbReference type="OrthoDB" id="9944at2157"/>
<evidence type="ECO:0000313" key="8">
    <source>
        <dbReference type="EMBL" id="NVO65779.1"/>
    </source>
</evidence>
<dbReference type="Gene3D" id="3.30.30.30">
    <property type="match status" value="1"/>
</dbReference>
<comment type="function">
    <text evidence="5">Acts as a chaperone.</text>
</comment>
<dbReference type="InterPro" id="IPR029048">
    <property type="entry name" value="HSP70_C_sf"/>
</dbReference>
<dbReference type="PROSITE" id="PS01036">
    <property type="entry name" value="HSP70_3"/>
    <property type="match status" value="1"/>
</dbReference>
<dbReference type="PROSITE" id="PS00297">
    <property type="entry name" value="HSP70_1"/>
    <property type="match status" value="1"/>
</dbReference>
<feature type="region of interest" description="Disordered" evidence="7">
    <location>
        <begin position="584"/>
        <end position="611"/>
    </location>
</feature>
<dbReference type="GO" id="GO:0051082">
    <property type="term" value="F:unfolded protein binding"/>
    <property type="evidence" value="ECO:0007669"/>
    <property type="project" value="InterPro"/>
</dbReference>
<dbReference type="PRINTS" id="PR00301">
    <property type="entry name" value="HEATSHOCK70"/>
</dbReference>
<proteinExistence type="inferred from homology"/>
<dbReference type="NCBIfam" id="NF001413">
    <property type="entry name" value="PRK00290.1"/>
    <property type="match status" value="1"/>
</dbReference>
<name>A0A7K4HKR4_9EURY</name>
<evidence type="ECO:0000256" key="5">
    <source>
        <dbReference type="HAMAP-Rule" id="MF_00332"/>
    </source>
</evidence>
<dbReference type="Gene3D" id="3.90.640.10">
    <property type="entry name" value="Actin, Chain A, domain 4"/>
    <property type="match status" value="1"/>
</dbReference>
<evidence type="ECO:0000256" key="1">
    <source>
        <dbReference type="ARBA" id="ARBA00007381"/>
    </source>
</evidence>
<dbReference type="NCBIfam" id="TIGR02350">
    <property type="entry name" value="prok_dnaK"/>
    <property type="match status" value="1"/>
</dbReference>
<dbReference type="FunFam" id="2.60.34.10:FF:000014">
    <property type="entry name" value="Chaperone protein DnaK HSP70"/>
    <property type="match status" value="1"/>
</dbReference>
<evidence type="ECO:0000256" key="7">
    <source>
        <dbReference type="SAM" id="MobiDB-lite"/>
    </source>
</evidence>
<reference evidence="8 9" key="1">
    <citation type="submission" date="2020-06" db="EMBL/GenBank/DDBJ databases">
        <title>Methanofollis fontis sp. nov., a methanogen isolated from marine sediments near a cold seep at Four-Way Closure Ridge offshore southwestern Taiwan.</title>
        <authorList>
            <person name="Chen S.-C."/>
            <person name="Teng N.-H."/>
            <person name="Lin Y.-S."/>
            <person name="Lai M.-C."/>
            <person name="Chen H.-H."/>
            <person name="Wang C.-C."/>
        </authorList>
    </citation>
    <scope>NUCLEOTIDE SEQUENCE [LARGE SCALE GENOMIC DNA]</scope>
    <source>
        <strain evidence="8 9">DSM 2702</strain>
    </source>
</reference>
<evidence type="ECO:0000256" key="4">
    <source>
        <dbReference type="ARBA" id="ARBA00023186"/>
    </source>
</evidence>
<dbReference type="Gene3D" id="1.20.1270.10">
    <property type="match status" value="1"/>
</dbReference>